<comment type="subcellular location">
    <subcellularLocation>
        <location evidence="11">Cytoplasm</location>
    </subcellularLocation>
</comment>
<dbReference type="GO" id="GO:0009423">
    <property type="term" value="P:chorismate biosynthetic process"/>
    <property type="evidence" value="ECO:0007669"/>
    <property type="project" value="UniProtKB-UniRule"/>
</dbReference>
<evidence type="ECO:0000256" key="8">
    <source>
        <dbReference type="ARBA" id="ARBA00022840"/>
    </source>
</evidence>
<dbReference type="GO" id="GO:0005524">
    <property type="term" value="F:ATP binding"/>
    <property type="evidence" value="ECO:0007669"/>
    <property type="project" value="UniProtKB-UniRule"/>
</dbReference>
<dbReference type="PANTHER" id="PTHR21087:SF16">
    <property type="entry name" value="SHIKIMATE KINASE 1, CHLOROPLASTIC"/>
    <property type="match status" value="1"/>
</dbReference>
<keyword evidence="4 11" id="KW-0028">Amino-acid biosynthesis</keyword>
<evidence type="ECO:0000256" key="4">
    <source>
        <dbReference type="ARBA" id="ARBA00022605"/>
    </source>
</evidence>
<reference evidence="12 13" key="1">
    <citation type="journal article" date="2023" name="bioRxiv">
        <title>An intranuclear bacterial parasite of deep-sea mussels expresses apoptosis inhibitors acquired from its host.</title>
        <authorList>
            <person name="Gonzalez Porras M.A."/>
            <person name="Assie A."/>
            <person name="Tietjen M."/>
            <person name="Violette M."/>
            <person name="Kleiner M."/>
            <person name="Gruber-Vodicka H."/>
            <person name="Dubilier N."/>
            <person name="Leisch N."/>
        </authorList>
    </citation>
    <scope>NUCLEOTIDE SEQUENCE [LARGE SCALE GENOMIC DNA]</scope>
    <source>
        <strain evidence="12">IAP13</strain>
    </source>
</reference>
<comment type="similarity">
    <text evidence="2 11">Belongs to the shikimate kinase family.</text>
</comment>
<protein>
    <recommendedName>
        <fullName evidence="3 11">Shikimate kinase</fullName>
        <shortName evidence="11">SK</shortName>
        <ecNumber evidence="3 11">2.7.1.71</ecNumber>
    </recommendedName>
</protein>
<dbReference type="HAMAP" id="MF_00109">
    <property type="entry name" value="Shikimate_kinase"/>
    <property type="match status" value="1"/>
</dbReference>
<keyword evidence="11" id="KW-0460">Magnesium</keyword>
<keyword evidence="13" id="KW-1185">Reference proteome</keyword>
<dbReference type="InterPro" id="IPR027417">
    <property type="entry name" value="P-loop_NTPase"/>
</dbReference>
<name>A0AA90NZR3_9GAMM</name>
<proteinExistence type="inferred from homology"/>
<feature type="binding site" evidence="11">
    <location>
        <position position="138"/>
    </location>
    <ligand>
        <name>substrate</name>
    </ligand>
</feature>
<dbReference type="PROSITE" id="PS01128">
    <property type="entry name" value="SHIKIMATE_KINASE"/>
    <property type="match status" value="1"/>
</dbReference>
<dbReference type="InterPro" id="IPR031322">
    <property type="entry name" value="Shikimate/glucono_kinase"/>
</dbReference>
<dbReference type="SUPFAM" id="SSF52540">
    <property type="entry name" value="P-loop containing nucleoside triphosphate hydrolases"/>
    <property type="match status" value="1"/>
</dbReference>
<evidence type="ECO:0000256" key="6">
    <source>
        <dbReference type="ARBA" id="ARBA00022741"/>
    </source>
</evidence>
<comment type="subunit">
    <text evidence="11">Monomer.</text>
</comment>
<feature type="binding site" evidence="11">
    <location>
        <position position="81"/>
    </location>
    <ligand>
        <name>substrate</name>
    </ligand>
</feature>
<feature type="binding site" evidence="11">
    <location>
        <position position="17"/>
    </location>
    <ligand>
        <name>Mg(2+)</name>
        <dbReference type="ChEBI" id="CHEBI:18420"/>
    </ligand>
</feature>
<keyword evidence="5 11" id="KW-0808">Transferase</keyword>
<keyword evidence="11" id="KW-0479">Metal-binding</keyword>
<dbReference type="GO" id="GO:0000287">
    <property type="term" value="F:magnesium ion binding"/>
    <property type="evidence" value="ECO:0007669"/>
    <property type="project" value="UniProtKB-UniRule"/>
</dbReference>
<feature type="binding site" evidence="11">
    <location>
        <position position="35"/>
    </location>
    <ligand>
        <name>substrate</name>
    </ligand>
</feature>
<dbReference type="CDD" id="cd00464">
    <property type="entry name" value="SK"/>
    <property type="match status" value="1"/>
</dbReference>
<evidence type="ECO:0000256" key="5">
    <source>
        <dbReference type="ARBA" id="ARBA00022679"/>
    </source>
</evidence>
<dbReference type="InterPro" id="IPR023000">
    <property type="entry name" value="Shikimate_kinase_CS"/>
</dbReference>
<dbReference type="GO" id="GO:0008652">
    <property type="term" value="P:amino acid biosynthetic process"/>
    <property type="evidence" value="ECO:0007669"/>
    <property type="project" value="UniProtKB-KW"/>
</dbReference>
<comment type="caution">
    <text evidence="11">Lacks conserved residue(s) required for the propagation of feature annotation.</text>
</comment>
<comment type="cofactor">
    <cofactor evidence="11">
        <name>Mg(2+)</name>
        <dbReference type="ChEBI" id="CHEBI:18420"/>
    </cofactor>
    <text evidence="11">Binds 1 Mg(2+) ion per subunit.</text>
</comment>
<dbReference type="PANTHER" id="PTHR21087">
    <property type="entry name" value="SHIKIMATE KINASE"/>
    <property type="match status" value="1"/>
</dbReference>
<gene>
    <name evidence="11 12" type="primary">aroK</name>
    <name evidence="12" type="ORF">QS748_03490</name>
</gene>
<evidence type="ECO:0000256" key="10">
    <source>
        <dbReference type="ARBA" id="ARBA00048567"/>
    </source>
</evidence>
<dbReference type="EC" id="2.7.1.71" evidence="3 11"/>
<dbReference type="NCBIfam" id="NF003456">
    <property type="entry name" value="PRK05057.1"/>
    <property type="match status" value="1"/>
</dbReference>
<evidence type="ECO:0000313" key="12">
    <source>
        <dbReference type="EMBL" id="MDP0588296.1"/>
    </source>
</evidence>
<dbReference type="GO" id="GO:0009073">
    <property type="term" value="P:aromatic amino acid family biosynthetic process"/>
    <property type="evidence" value="ECO:0007669"/>
    <property type="project" value="UniProtKB-KW"/>
</dbReference>
<dbReference type="Proteomes" id="UP001178148">
    <property type="component" value="Unassembled WGS sequence"/>
</dbReference>
<organism evidence="12 13">
    <name type="scientific">Candidatus Endonucleibacter bathymodioli</name>
    <dbReference type="NCBI Taxonomy" id="539814"/>
    <lineage>
        <taxon>Bacteria</taxon>
        <taxon>Pseudomonadati</taxon>
        <taxon>Pseudomonadota</taxon>
        <taxon>Gammaproteobacteria</taxon>
        <taxon>Oceanospirillales</taxon>
        <taxon>Endozoicomonadaceae</taxon>
        <taxon>Candidatus Endonucleibacter</taxon>
    </lineage>
</organism>
<keyword evidence="8 11" id="KW-0067">ATP-binding</keyword>
<comment type="pathway">
    <text evidence="1 11">Metabolic intermediate biosynthesis; chorismate biosynthesis; chorismate from D-erythrose 4-phosphate and phosphoenolpyruvate: step 5/7.</text>
</comment>
<dbReference type="AlphaFoldDB" id="A0AA90NZR3"/>
<dbReference type="GO" id="GO:0004765">
    <property type="term" value="F:shikimate kinase activity"/>
    <property type="evidence" value="ECO:0007669"/>
    <property type="project" value="UniProtKB-UniRule"/>
</dbReference>
<dbReference type="Gene3D" id="3.40.50.300">
    <property type="entry name" value="P-loop containing nucleotide triphosphate hydrolases"/>
    <property type="match status" value="1"/>
</dbReference>
<accession>A0AA90NZR3</accession>
<dbReference type="PRINTS" id="PR01100">
    <property type="entry name" value="SHIKIMTKNASE"/>
</dbReference>
<evidence type="ECO:0000256" key="11">
    <source>
        <dbReference type="HAMAP-Rule" id="MF_00109"/>
    </source>
</evidence>
<evidence type="ECO:0000256" key="3">
    <source>
        <dbReference type="ARBA" id="ARBA00012154"/>
    </source>
</evidence>
<dbReference type="Pfam" id="PF01202">
    <property type="entry name" value="SKI"/>
    <property type="match status" value="1"/>
</dbReference>
<comment type="function">
    <text evidence="11">Catalyzes the specific phosphorylation of the 3-hydroxyl group of shikimic acid using ATP as a cosubstrate.</text>
</comment>
<evidence type="ECO:0000256" key="9">
    <source>
        <dbReference type="ARBA" id="ARBA00023141"/>
    </source>
</evidence>
<keyword evidence="11" id="KW-0963">Cytoplasm</keyword>
<feature type="binding site" evidence="11">
    <location>
        <position position="119"/>
    </location>
    <ligand>
        <name>ATP</name>
        <dbReference type="ChEBI" id="CHEBI:30616"/>
    </ligand>
</feature>
<evidence type="ECO:0000256" key="1">
    <source>
        <dbReference type="ARBA" id="ARBA00004842"/>
    </source>
</evidence>
<comment type="catalytic activity">
    <reaction evidence="10 11">
        <text>shikimate + ATP = 3-phosphoshikimate + ADP + H(+)</text>
        <dbReference type="Rhea" id="RHEA:13121"/>
        <dbReference type="ChEBI" id="CHEBI:15378"/>
        <dbReference type="ChEBI" id="CHEBI:30616"/>
        <dbReference type="ChEBI" id="CHEBI:36208"/>
        <dbReference type="ChEBI" id="CHEBI:145989"/>
        <dbReference type="ChEBI" id="CHEBI:456216"/>
        <dbReference type="EC" id="2.7.1.71"/>
    </reaction>
</comment>
<dbReference type="GO" id="GO:0005829">
    <property type="term" value="C:cytosol"/>
    <property type="evidence" value="ECO:0007669"/>
    <property type="project" value="TreeGrafter"/>
</dbReference>
<evidence type="ECO:0000256" key="2">
    <source>
        <dbReference type="ARBA" id="ARBA00006997"/>
    </source>
</evidence>
<keyword evidence="7 11" id="KW-0418">Kinase</keyword>
<sequence length="175" mass="19324">MLLKNIYLIGPMGAGKTTVGRVLANELNMPFLDSDQEVEMRSGADITWIFDVEGEEGFRQREGQVIAELCSMRGVVVATGGGVIKRRENRMHLSANGFVVYLYAPVSVQLKRTLKDKKRPLLQRPDRVQVLETLMAERDTLYRGIADLILDTDVLSSKMVATKIIRAVTSAGGGV</sequence>
<keyword evidence="6 11" id="KW-0547">Nucleotide-binding</keyword>
<comment type="caution">
    <text evidence="12">The sequence shown here is derived from an EMBL/GenBank/DDBJ whole genome shotgun (WGS) entry which is preliminary data.</text>
</comment>
<feature type="binding site" evidence="11">
    <location>
        <position position="59"/>
    </location>
    <ligand>
        <name>substrate</name>
    </ligand>
</feature>
<keyword evidence="9 11" id="KW-0057">Aromatic amino acid biosynthesis</keyword>
<evidence type="ECO:0000256" key="7">
    <source>
        <dbReference type="ARBA" id="ARBA00022777"/>
    </source>
</evidence>
<feature type="binding site" evidence="11">
    <location>
        <begin position="13"/>
        <end position="18"/>
    </location>
    <ligand>
        <name>ATP</name>
        <dbReference type="ChEBI" id="CHEBI:30616"/>
    </ligand>
</feature>
<dbReference type="InterPro" id="IPR000623">
    <property type="entry name" value="Shikimate_kinase/TSH1"/>
</dbReference>
<dbReference type="EMBL" id="JASXSV010000003">
    <property type="protein sequence ID" value="MDP0588296.1"/>
    <property type="molecule type" value="Genomic_DNA"/>
</dbReference>
<evidence type="ECO:0000313" key="13">
    <source>
        <dbReference type="Proteomes" id="UP001178148"/>
    </source>
</evidence>